<dbReference type="SUPFAM" id="SSF48452">
    <property type="entry name" value="TPR-like"/>
    <property type="match status" value="1"/>
</dbReference>
<dbReference type="AlphaFoldDB" id="A0A0C2MXG5"/>
<protein>
    <submittedName>
        <fullName evidence="1">Uncharacterized protein</fullName>
    </submittedName>
</protein>
<evidence type="ECO:0000313" key="2">
    <source>
        <dbReference type="Proteomes" id="UP000031668"/>
    </source>
</evidence>
<accession>A0A0C2MXG5</accession>
<proteinExistence type="predicted"/>
<organism evidence="1 2">
    <name type="scientific">Thelohanellus kitauei</name>
    <name type="common">Myxosporean</name>
    <dbReference type="NCBI Taxonomy" id="669202"/>
    <lineage>
        <taxon>Eukaryota</taxon>
        <taxon>Metazoa</taxon>
        <taxon>Cnidaria</taxon>
        <taxon>Myxozoa</taxon>
        <taxon>Myxosporea</taxon>
        <taxon>Bivalvulida</taxon>
        <taxon>Platysporina</taxon>
        <taxon>Myxobolidae</taxon>
        <taxon>Thelohanellus</taxon>
    </lineage>
</organism>
<dbReference type="Proteomes" id="UP000031668">
    <property type="component" value="Unassembled WGS sequence"/>
</dbReference>
<reference evidence="1 2" key="1">
    <citation type="journal article" date="2014" name="Genome Biol. Evol.">
        <title>The genome of the myxosporean Thelohanellus kitauei shows adaptations to nutrient acquisition within its fish host.</title>
        <authorList>
            <person name="Yang Y."/>
            <person name="Xiong J."/>
            <person name="Zhou Z."/>
            <person name="Huo F."/>
            <person name="Miao W."/>
            <person name="Ran C."/>
            <person name="Liu Y."/>
            <person name="Zhang J."/>
            <person name="Feng J."/>
            <person name="Wang M."/>
            <person name="Wang M."/>
            <person name="Wang L."/>
            <person name="Yao B."/>
        </authorList>
    </citation>
    <scope>NUCLEOTIDE SEQUENCE [LARGE SCALE GENOMIC DNA]</scope>
    <source>
        <strain evidence="1">Wuqing</strain>
    </source>
</reference>
<dbReference type="InterPro" id="IPR011990">
    <property type="entry name" value="TPR-like_helical_dom_sf"/>
</dbReference>
<gene>
    <name evidence="1" type="ORF">RF11_14212</name>
</gene>
<sequence length="212" mass="24614">MSDASNSYNKAAKLAKNKLIDYHRALLNYLDAAICLFNISSDRAYVYFKKCINAFINSEDIASAIVCATRCGYMYETKCYNLPLSIKLYQKADKLRHQNNIVHKCIITYDDLKDIEQDTPRAQCKFDKIINKNKIVGLREHQPLDLCVKCIKAYAKLDDDFDGYIYTFKRRNSYLRVPNFIQNCVGSSDPENYKTLQSCPDVYRYVEPNVFN</sequence>
<dbReference type="EMBL" id="JWZT01003552">
    <property type="protein sequence ID" value="KII66322.1"/>
    <property type="molecule type" value="Genomic_DNA"/>
</dbReference>
<name>A0A0C2MXG5_THEKT</name>
<dbReference type="Gene3D" id="1.25.40.10">
    <property type="entry name" value="Tetratricopeptide repeat domain"/>
    <property type="match status" value="1"/>
</dbReference>
<evidence type="ECO:0000313" key="1">
    <source>
        <dbReference type="EMBL" id="KII66322.1"/>
    </source>
</evidence>
<keyword evidence="2" id="KW-1185">Reference proteome</keyword>
<comment type="caution">
    <text evidence="1">The sequence shown here is derived from an EMBL/GenBank/DDBJ whole genome shotgun (WGS) entry which is preliminary data.</text>
</comment>
<dbReference type="Pfam" id="PF14938">
    <property type="entry name" value="SNAP"/>
    <property type="match status" value="1"/>
</dbReference>